<evidence type="ECO:0000256" key="3">
    <source>
        <dbReference type="ARBA" id="ARBA00022692"/>
    </source>
</evidence>
<evidence type="ECO:0000256" key="6">
    <source>
        <dbReference type="SAM" id="Phobius"/>
    </source>
</evidence>
<accession>A0ABU4EQQ8</accession>
<feature type="transmembrane region" description="Helical" evidence="6">
    <location>
        <begin position="98"/>
        <end position="119"/>
    </location>
</feature>
<dbReference type="EMBL" id="JAWLUM010000001">
    <property type="protein sequence ID" value="MDV7133597.1"/>
    <property type="molecule type" value="Genomic_DNA"/>
</dbReference>
<feature type="transmembrane region" description="Helical" evidence="6">
    <location>
        <begin position="12"/>
        <end position="30"/>
    </location>
</feature>
<evidence type="ECO:0000256" key="1">
    <source>
        <dbReference type="ARBA" id="ARBA00004141"/>
    </source>
</evidence>
<keyword evidence="3 6" id="KW-0812">Transmembrane</keyword>
<feature type="transmembrane region" description="Helical" evidence="6">
    <location>
        <begin position="218"/>
        <end position="238"/>
    </location>
</feature>
<dbReference type="InterPro" id="IPR005226">
    <property type="entry name" value="UPF0014_fam"/>
</dbReference>
<protein>
    <submittedName>
        <fullName evidence="7">ABC transporter permease</fullName>
    </submittedName>
</protein>
<evidence type="ECO:0000313" key="8">
    <source>
        <dbReference type="Proteomes" id="UP001185792"/>
    </source>
</evidence>
<gene>
    <name evidence="7" type="ORF">R4198_07805</name>
</gene>
<reference evidence="7 8" key="1">
    <citation type="submission" date="2023-10" db="EMBL/GenBank/DDBJ databases">
        <title>Development of a sustainable strategy for remediation of hydrocarbon-contaminated territories based on the waste exchange concept.</title>
        <authorList>
            <person name="Krivoruchko A."/>
        </authorList>
    </citation>
    <scope>NUCLEOTIDE SEQUENCE [LARGE SCALE GENOMIC DNA]</scope>
    <source>
        <strain evidence="7 8">IEGM 1236</strain>
    </source>
</reference>
<dbReference type="PANTHER" id="PTHR30028">
    <property type="entry name" value="UPF0014 INNER MEMBRANE PROTEIN YBBM-RELATED"/>
    <property type="match status" value="1"/>
</dbReference>
<dbReference type="RefSeq" id="WP_243404459.1">
    <property type="nucleotide sequence ID" value="NZ_JAWLUM010000001.1"/>
</dbReference>
<feature type="transmembrane region" description="Helical" evidence="6">
    <location>
        <begin position="37"/>
        <end position="57"/>
    </location>
</feature>
<dbReference type="Proteomes" id="UP001185792">
    <property type="component" value="Unassembled WGS sequence"/>
</dbReference>
<dbReference type="Pfam" id="PF03649">
    <property type="entry name" value="UPF0014"/>
    <property type="match status" value="1"/>
</dbReference>
<keyword evidence="4 6" id="KW-1133">Transmembrane helix</keyword>
<comment type="caution">
    <text evidence="7">The sequence shown here is derived from an EMBL/GenBank/DDBJ whole genome shotgun (WGS) entry which is preliminary data.</text>
</comment>
<keyword evidence="8" id="KW-1185">Reference proteome</keyword>
<organism evidence="7 8">
    <name type="scientific">Williamsia marianensis</name>
    <dbReference type="NCBI Taxonomy" id="85044"/>
    <lineage>
        <taxon>Bacteria</taxon>
        <taxon>Bacillati</taxon>
        <taxon>Actinomycetota</taxon>
        <taxon>Actinomycetes</taxon>
        <taxon>Mycobacteriales</taxon>
        <taxon>Nocardiaceae</taxon>
        <taxon>Williamsia</taxon>
    </lineage>
</organism>
<proteinExistence type="inferred from homology"/>
<comment type="similarity">
    <text evidence="2">Belongs to the UPF0014 family.</text>
</comment>
<evidence type="ECO:0000256" key="4">
    <source>
        <dbReference type="ARBA" id="ARBA00022989"/>
    </source>
</evidence>
<name>A0ABU4EQQ8_WILMA</name>
<comment type="subcellular location">
    <subcellularLocation>
        <location evidence="1">Membrane</location>
        <topology evidence="1">Multi-pass membrane protein</topology>
    </subcellularLocation>
</comment>
<feature type="transmembrane region" description="Helical" evidence="6">
    <location>
        <begin position="125"/>
        <end position="145"/>
    </location>
</feature>
<evidence type="ECO:0000256" key="5">
    <source>
        <dbReference type="ARBA" id="ARBA00023136"/>
    </source>
</evidence>
<feature type="transmembrane region" description="Helical" evidence="6">
    <location>
        <begin position="194"/>
        <end position="212"/>
    </location>
</feature>
<sequence length="261" mass="26500">MSDTVVRIGPALAVAVVLLAVAAVAVTYLGRTGHERAVAWSSVRAAVQLGLLAVVLGLLVRHIWLSAGFVVLMALVAAWTAAGRVIGRRPTMSETARLLLPVAAPSVVVVSALIVVGVLPATGLALIPSAGIMIGGAMNTTSLTGRRALDELTSRRGEVEAAMSLGLSNHQARMEICRAAASTALIPALDQTRTVGLVTIPGAFVGMVLGGASTTDAAVMQLFVLISILAVSSCAMVATTDLVARGVLVAGGRAAKTPLTR</sequence>
<evidence type="ECO:0000313" key="7">
    <source>
        <dbReference type="EMBL" id="MDV7133597.1"/>
    </source>
</evidence>
<evidence type="ECO:0000256" key="2">
    <source>
        <dbReference type="ARBA" id="ARBA00005268"/>
    </source>
</evidence>
<keyword evidence="5 6" id="KW-0472">Membrane</keyword>
<dbReference type="PANTHER" id="PTHR30028:SF0">
    <property type="entry name" value="PROTEIN ALUMINUM SENSITIVE 3"/>
    <property type="match status" value="1"/>
</dbReference>
<feature type="transmembrane region" description="Helical" evidence="6">
    <location>
        <begin position="63"/>
        <end position="86"/>
    </location>
</feature>